<dbReference type="EMBL" id="CAJNOQ010000478">
    <property type="protein sequence ID" value="CAF0805730.1"/>
    <property type="molecule type" value="Genomic_DNA"/>
</dbReference>
<keyword evidence="6" id="KW-1185">Reference proteome</keyword>
<feature type="region of interest" description="Disordered" evidence="2">
    <location>
        <begin position="690"/>
        <end position="734"/>
    </location>
</feature>
<dbReference type="Proteomes" id="UP000663829">
    <property type="component" value="Unassembled WGS sequence"/>
</dbReference>
<accession>A0A813T7B4</accession>
<evidence type="ECO:0000313" key="5">
    <source>
        <dbReference type="EMBL" id="CAF3591137.1"/>
    </source>
</evidence>
<protein>
    <submittedName>
        <fullName evidence="4">Uncharacterized protein</fullName>
    </submittedName>
</protein>
<comment type="caution">
    <text evidence="4">The sequence shown here is derived from an EMBL/GenBank/DDBJ whole genome shotgun (WGS) entry which is preliminary data.</text>
</comment>
<organism evidence="4 6">
    <name type="scientific">Didymodactylos carnosus</name>
    <dbReference type="NCBI Taxonomy" id="1234261"/>
    <lineage>
        <taxon>Eukaryota</taxon>
        <taxon>Metazoa</taxon>
        <taxon>Spiralia</taxon>
        <taxon>Gnathifera</taxon>
        <taxon>Rotifera</taxon>
        <taxon>Eurotatoria</taxon>
        <taxon>Bdelloidea</taxon>
        <taxon>Philodinida</taxon>
        <taxon>Philodinidae</taxon>
        <taxon>Didymodactylos</taxon>
    </lineage>
</organism>
<name>A0A813T7B4_9BILA</name>
<proteinExistence type="predicted"/>
<evidence type="ECO:0000313" key="6">
    <source>
        <dbReference type="Proteomes" id="UP000663829"/>
    </source>
</evidence>
<reference evidence="4" key="1">
    <citation type="submission" date="2021-02" db="EMBL/GenBank/DDBJ databases">
        <authorList>
            <person name="Nowell W R."/>
        </authorList>
    </citation>
    <scope>NUCLEOTIDE SEQUENCE</scope>
</reference>
<feature type="compositionally biased region" description="Low complexity" evidence="2">
    <location>
        <begin position="119"/>
        <end position="148"/>
    </location>
</feature>
<dbReference type="EMBL" id="CAJOBC010000478">
    <property type="protein sequence ID" value="CAF3591137.1"/>
    <property type="molecule type" value="Genomic_DNA"/>
</dbReference>
<feature type="compositionally biased region" description="Polar residues" evidence="2">
    <location>
        <begin position="709"/>
        <end position="734"/>
    </location>
</feature>
<feature type="coiled-coil region" evidence="1">
    <location>
        <begin position="177"/>
        <end position="263"/>
    </location>
</feature>
<keyword evidence="1" id="KW-0175">Coiled coil</keyword>
<keyword evidence="3" id="KW-1133">Transmembrane helix</keyword>
<dbReference type="AlphaFoldDB" id="A0A813T7B4"/>
<keyword evidence="3" id="KW-0812">Transmembrane</keyword>
<dbReference type="Proteomes" id="UP000681722">
    <property type="component" value="Unassembled WGS sequence"/>
</dbReference>
<dbReference type="OrthoDB" id="10016514at2759"/>
<gene>
    <name evidence="4" type="ORF">GPM918_LOCUS3763</name>
    <name evidence="5" type="ORF">SRO942_LOCUS3763</name>
</gene>
<sequence>MTCANNSGSLCPPSVRKSLSTDSLKLSQTNNDQQRLGLLHIFNSCVLDKNRRVNAGELVRHFKFVAEQNSDTLSIEIDFDYLLSELGGRDQQVTFNTLHKAVESLYQKCCANSDKSNDSTPSVSKSIPSSKSASKSINDFSGVGSTSDDVSDSPFEQQQQRILKRYKHDHEKCLVEQAELRELNRRQLEKIHMLEEEYKKLEDETQRLVQEKNELVKKKTNLEDDLNRSLHYANENLSLHMFLDKLENSRKELKSEMDFCEREKFECYETISDLEVQIKTSDEERDQCIKKLIDTEYNLNKEIEIRQCLDIQLNQARTQLKDNDNVIKCLQTTVNDLELANQDMTKKTHLLSKTIDSLREQLRCAKTESIEARLSMSNLCDEESFLCDELEEPVNNISRKTNVQYTNDAQSLFAEINTIDCISNECVLNCLDSSQMETIDDMEVQILLSKEDTFDYNYLKDVFHELHSNGSTMNVHLLNLLEKAQCAQDREHILSTSQDLNKHLLTIKTLIKKIIDNKQVFEGRFRKLRMLLVATREKQHIIENDLTNFYRLIDRQLVPEPISQFSLEKILNFYQMEIKRLKQIEQELLKTKKYVEIELFLTFYLRLVSKKLLFFDYKQNENTKRKSRSNKPQLTVSTKLPNLTAGVCPFHSVRECFRSDYALYYSTASLLPCRCLIRSRSMPHIVDTCQHSEQSQRHSSSRTRRLSSPCDSQQPVTTTDSGLNTQSSRCTTPDLNLNDYDDSLEVEEVLNKTLTQDDYQILPISPILNQNNNNYRKNYRKNSRNNYTNRAAIKIQKYSFRKRLQKVWNRYRPSIILFTLLILFYFCTVLIRYFLLTTSSDDDCTRISMAFYPFAYCSKIGITL</sequence>
<evidence type="ECO:0000256" key="1">
    <source>
        <dbReference type="SAM" id="Coils"/>
    </source>
</evidence>
<evidence type="ECO:0000256" key="2">
    <source>
        <dbReference type="SAM" id="MobiDB-lite"/>
    </source>
</evidence>
<evidence type="ECO:0000313" key="4">
    <source>
        <dbReference type="EMBL" id="CAF0805730.1"/>
    </source>
</evidence>
<keyword evidence="3" id="KW-0472">Membrane</keyword>
<feature type="region of interest" description="Disordered" evidence="2">
    <location>
        <begin position="113"/>
        <end position="158"/>
    </location>
</feature>
<evidence type="ECO:0000256" key="3">
    <source>
        <dbReference type="SAM" id="Phobius"/>
    </source>
</evidence>
<feature type="transmembrane region" description="Helical" evidence="3">
    <location>
        <begin position="815"/>
        <end position="836"/>
    </location>
</feature>